<dbReference type="Gene3D" id="3.40.50.720">
    <property type="entry name" value="NAD(P)-binding Rossmann-like Domain"/>
    <property type="match status" value="1"/>
</dbReference>
<name>A0A8J3SJP8_9ACTN</name>
<dbReference type="InterPro" id="IPR052718">
    <property type="entry name" value="NmrA-type_oxidoreductase"/>
</dbReference>
<organism evidence="2 3">
    <name type="scientific">Planobispora siamensis</name>
    <dbReference type="NCBI Taxonomy" id="936338"/>
    <lineage>
        <taxon>Bacteria</taxon>
        <taxon>Bacillati</taxon>
        <taxon>Actinomycetota</taxon>
        <taxon>Actinomycetes</taxon>
        <taxon>Streptosporangiales</taxon>
        <taxon>Streptosporangiaceae</taxon>
        <taxon>Planobispora</taxon>
    </lineage>
</organism>
<reference evidence="2 3" key="1">
    <citation type="submission" date="2021-01" db="EMBL/GenBank/DDBJ databases">
        <title>Whole genome shotgun sequence of Planobispora siamensis NBRC 107568.</title>
        <authorList>
            <person name="Komaki H."/>
            <person name="Tamura T."/>
        </authorList>
    </citation>
    <scope>NUCLEOTIDE SEQUENCE [LARGE SCALE GENOMIC DNA]</scope>
    <source>
        <strain evidence="2 3">NBRC 107568</strain>
    </source>
</reference>
<sequence>MIGGILMILVTGASGALGRLVIDHLAGSPAARLAEAPGDRLVVAGTRNPESVPAGVPVRRVDFDDPASLADAFAGVDRLLLISAGYGEDDEVIARHGAAIDAAEKAGVGHIVYTSLSADGDHLTYAPAHRWTERRLRSGTARWTILRNGLYAELLATLTPVEDGRITAPLGQGRLAAVARRDLAEAAARVVADAAAHEGRTYELVGEEAVGGADLAVLYSRITGAAVSYGPGTLARTREAFTALGLAPFQVPMLVSTYSAIAGGFLGRTGGDLRTLLGRAPRSALEVIAETVQAGSPA</sequence>
<dbReference type="Gene3D" id="3.90.25.10">
    <property type="entry name" value="UDP-galactose 4-epimerase, domain 1"/>
    <property type="match status" value="1"/>
</dbReference>
<dbReference type="PANTHER" id="PTHR47129">
    <property type="entry name" value="QUINONE OXIDOREDUCTASE 2"/>
    <property type="match status" value="1"/>
</dbReference>
<gene>
    <name evidence="2" type="ORF">Psi01_41040</name>
</gene>
<accession>A0A8J3SJP8</accession>
<dbReference type="InterPro" id="IPR036291">
    <property type="entry name" value="NAD(P)-bd_dom_sf"/>
</dbReference>
<dbReference type="EMBL" id="BOOJ01000033">
    <property type="protein sequence ID" value="GIH93474.1"/>
    <property type="molecule type" value="Genomic_DNA"/>
</dbReference>
<comment type="caution">
    <text evidence="2">The sequence shown here is derived from an EMBL/GenBank/DDBJ whole genome shotgun (WGS) entry which is preliminary data.</text>
</comment>
<dbReference type="Proteomes" id="UP000619788">
    <property type="component" value="Unassembled WGS sequence"/>
</dbReference>
<dbReference type="RefSeq" id="WP_275424580.1">
    <property type="nucleotide sequence ID" value="NZ_BOOJ01000033.1"/>
</dbReference>
<dbReference type="SUPFAM" id="SSF51735">
    <property type="entry name" value="NAD(P)-binding Rossmann-fold domains"/>
    <property type="match status" value="1"/>
</dbReference>
<keyword evidence="3" id="KW-1185">Reference proteome</keyword>
<evidence type="ECO:0000313" key="3">
    <source>
        <dbReference type="Proteomes" id="UP000619788"/>
    </source>
</evidence>
<feature type="domain" description="NAD(P)-binding" evidence="1">
    <location>
        <begin position="12"/>
        <end position="193"/>
    </location>
</feature>
<evidence type="ECO:0000259" key="1">
    <source>
        <dbReference type="Pfam" id="PF13460"/>
    </source>
</evidence>
<dbReference type="PANTHER" id="PTHR47129:SF1">
    <property type="entry name" value="NMRA-LIKE DOMAIN-CONTAINING PROTEIN"/>
    <property type="match status" value="1"/>
</dbReference>
<protein>
    <submittedName>
        <fullName evidence="2">NAD(P)-dependent oxidoreductase</fullName>
    </submittedName>
</protein>
<dbReference type="InterPro" id="IPR016040">
    <property type="entry name" value="NAD(P)-bd_dom"/>
</dbReference>
<dbReference type="Pfam" id="PF13460">
    <property type="entry name" value="NAD_binding_10"/>
    <property type="match status" value="1"/>
</dbReference>
<evidence type="ECO:0000313" key="2">
    <source>
        <dbReference type="EMBL" id="GIH93474.1"/>
    </source>
</evidence>
<dbReference type="AlphaFoldDB" id="A0A8J3SJP8"/>
<proteinExistence type="predicted"/>